<keyword evidence="1" id="KW-0489">Methyltransferase</keyword>
<dbReference type="EMBL" id="CP016769">
    <property type="protein sequence ID" value="ASY10024.1"/>
    <property type="molecule type" value="Genomic_DNA"/>
</dbReference>
<dbReference type="GO" id="GO:0008168">
    <property type="term" value="F:methyltransferase activity"/>
    <property type="evidence" value="ECO:0007669"/>
    <property type="project" value="UniProtKB-KW"/>
</dbReference>
<evidence type="ECO:0000313" key="1">
    <source>
        <dbReference type="EMBL" id="ASY10024.1"/>
    </source>
</evidence>
<dbReference type="AlphaFoldDB" id="A0AAD0E2L9"/>
<reference evidence="1 2" key="1">
    <citation type="submission" date="2016-07" db="EMBL/GenBank/DDBJ databases">
        <title>High microdiversification within the ubiquitous acI lineage of Actinobacteria.</title>
        <authorList>
            <person name="Neuenschwander S.M."/>
            <person name="Salcher M."/>
            <person name="Ghai R."/>
            <person name="Pernthaler J."/>
        </authorList>
    </citation>
    <scope>NUCLEOTIDE SEQUENCE [LARGE SCALE GENOMIC DNA]</scope>
    <source>
        <strain evidence="1">MMS-21-148</strain>
    </source>
</reference>
<keyword evidence="1" id="KW-0808">Transferase</keyword>
<dbReference type="SUPFAM" id="SSF53335">
    <property type="entry name" value="S-adenosyl-L-methionine-dependent methyltransferases"/>
    <property type="match status" value="1"/>
</dbReference>
<dbReference type="Pfam" id="PF13489">
    <property type="entry name" value="Methyltransf_23"/>
    <property type="match status" value="1"/>
</dbReference>
<dbReference type="Proteomes" id="UP000217144">
    <property type="component" value="Chromosome"/>
</dbReference>
<dbReference type="PANTHER" id="PTHR43861">
    <property type="entry name" value="TRANS-ACONITATE 2-METHYLTRANSFERASE-RELATED"/>
    <property type="match status" value="1"/>
</dbReference>
<protein>
    <submittedName>
        <fullName evidence="1">2-polyprenyl-3-methyl-5-hydroxy-6-metoxy-1, 4-benzoquinol methylase</fullName>
    </submittedName>
</protein>
<name>A0AAD0E2L9_9ACTN</name>
<dbReference type="InterPro" id="IPR029063">
    <property type="entry name" value="SAM-dependent_MTases_sf"/>
</dbReference>
<dbReference type="Gene3D" id="3.40.50.150">
    <property type="entry name" value="Vaccinia Virus protein VP39"/>
    <property type="match status" value="1"/>
</dbReference>
<sequence>MQKIEFGDEYFSKRNLNDLSRMKSFALEAQFMHKYVDNTGIVCDVGCSTGEFLKFINWQGRKFGIEINSYAAKEAKKSSIQIIEQLQDAIEIFDVIVLRGTIQHLPSPFETIKTAFDKLRPGGVLFLIATPNTDSIYFRIFGDLPAFDFPRNYWLPGFKQLKLVCEREGFSFSGVQYPYLKSGYASRWDFVKFIARIFLRTPRLGCAFPRNMMNLAFTKPITRDNA</sequence>
<evidence type="ECO:0000313" key="2">
    <source>
        <dbReference type="Proteomes" id="UP000217144"/>
    </source>
</evidence>
<dbReference type="KEGG" id="plan:A1s21148_00275"/>
<dbReference type="CDD" id="cd02440">
    <property type="entry name" value="AdoMet_MTases"/>
    <property type="match status" value="1"/>
</dbReference>
<dbReference type="GO" id="GO:0032259">
    <property type="term" value="P:methylation"/>
    <property type="evidence" value="ECO:0007669"/>
    <property type="project" value="UniProtKB-KW"/>
</dbReference>
<accession>A0AAD0E2L9</accession>
<proteinExistence type="predicted"/>
<organism evidence="1 2">
    <name type="scientific">Candidatus Planktophila lacus</name>
    <dbReference type="NCBI Taxonomy" id="1884913"/>
    <lineage>
        <taxon>Bacteria</taxon>
        <taxon>Bacillati</taxon>
        <taxon>Actinomycetota</taxon>
        <taxon>Actinomycetes</taxon>
        <taxon>Candidatus Nanopelagicales</taxon>
        <taxon>Candidatus Nanopelagicaceae</taxon>
        <taxon>Candidatus Planktophila</taxon>
    </lineage>
</organism>
<gene>
    <name evidence="1" type="ORF">A1s21148_00275</name>
</gene>
<dbReference type="RefSeq" id="WP_095670509.1">
    <property type="nucleotide sequence ID" value="NZ_CP016769.1"/>
</dbReference>
<keyword evidence="2" id="KW-1185">Reference proteome</keyword>